<evidence type="ECO:0000256" key="1">
    <source>
        <dbReference type="ARBA" id="ARBA00009986"/>
    </source>
</evidence>
<feature type="active site" evidence="4">
    <location>
        <position position="283"/>
    </location>
</feature>
<comment type="similarity">
    <text evidence="1 3 6">Belongs to the aldehyde dehydrogenase family.</text>
</comment>
<dbReference type="InterPro" id="IPR016163">
    <property type="entry name" value="Ald_DH_C"/>
</dbReference>
<dbReference type="CDD" id="cd07099">
    <property type="entry name" value="ALDH_DDALDH"/>
    <property type="match status" value="1"/>
</dbReference>
<evidence type="ECO:0000256" key="4">
    <source>
        <dbReference type="PIRSR" id="PIRSR036492-1"/>
    </source>
</evidence>
<proteinExistence type="inferred from homology"/>
<name>A0A4D4JET9_9PSEU</name>
<sequence length="503" mass="54069">MTRTTSQSTPAPQESENSDKLLSLDPRTGEVVGRYPVHGAEEVTDAVRRAREAGQWWAGLGFAGRKQRLDAWRRRLVRRLPELANLISTETGKPIDDARLELVLVVDHLHWAAHHAERVLRRRRVSPGLLMYNHAATLEYQPLGVVGVIGPWNYPAFTPMGSIAYALAAGNAVVFKPSEYTPGVGTWLADTFAEVVPEHPVFRVVTGYGETGAALCRSGVDKLAFTGSTATGKRVMAACAETLTPVLVECGGKDALIVDADADLEAAADAAVWGGMANAGQTCVGVERVYVVDAVADRFLDLVAQRARRLRAGGQDGADLGPITMPSQVDVIRGHIQAALDAGARAVVGGLDSVRAPYVEPVVLTDVPEDCAAVRDETFGPTITVNRVRDVAEALRLANGTRYGLAAAVFSRSRGEELARRLRAGMVSVNSVISFAAVPALPFGGVGDSGFGRIHGEDGLREFARPQAVTRRRFGALLEPMSFSRGTHTVRQLLRLVRLRYGR</sequence>
<dbReference type="InterPro" id="IPR029510">
    <property type="entry name" value="Ald_DH_CS_GLU"/>
</dbReference>
<protein>
    <recommendedName>
        <fullName evidence="3">Aldehyde dehydrogenase</fullName>
    </recommendedName>
</protein>
<dbReference type="Gene3D" id="3.40.605.10">
    <property type="entry name" value="Aldehyde Dehydrogenase, Chain A, domain 1"/>
    <property type="match status" value="1"/>
</dbReference>
<feature type="compositionally biased region" description="Polar residues" evidence="7">
    <location>
        <begin position="1"/>
        <end position="15"/>
    </location>
</feature>
<dbReference type="Pfam" id="PF00171">
    <property type="entry name" value="Aldedh"/>
    <property type="match status" value="1"/>
</dbReference>
<dbReference type="InterPro" id="IPR015590">
    <property type="entry name" value="Aldehyde_DH_dom"/>
</dbReference>
<evidence type="ECO:0000256" key="2">
    <source>
        <dbReference type="ARBA" id="ARBA00023002"/>
    </source>
</evidence>
<dbReference type="PANTHER" id="PTHR11699">
    <property type="entry name" value="ALDEHYDE DEHYDROGENASE-RELATED"/>
    <property type="match status" value="1"/>
</dbReference>
<evidence type="ECO:0000313" key="10">
    <source>
        <dbReference type="Proteomes" id="UP000298860"/>
    </source>
</evidence>
<gene>
    <name evidence="9" type="ORF">GTS_40600</name>
</gene>
<reference evidence="10" key="1">
    <citation type="submission" date="2019-04" db="EMBL/GenBank/DDBJ databases">
        <title>Draft genome sequence of Pseudonocardiaceae bacterium SL3-2-4.</title>
        <authorList>
            <person name="Ningsih F."/>
            <person name="Yokota A."/>
            <person name="Sakai Y."/>
            <person name="Nanatani K."/>
            <person name="Yabe S."/>
            <person name="Oetari A."/>
            <person name="Sjamsuridzal W."/>
        </authorList>
    </citation>
    <scope>NUCLEOTIDE SEQUENCE [LARGE SCALE GENOMIC DNA]</scope>
    <source>
        <strain evidence="10">SL3-2-4</strain>
    </source>
</reference>
<feature type="active site" evidence="4 5">
    <location>
        <position position="249"/>
    </location>
</feature>
<dbReference type="Gene3D" id="3.40.309.10">
    <property type="entry name" value="Aldehyde Dehydrogenase, Chain A, domain 2"/>
    <property type="match status" value="1"/>
</dbReference>
<dbReference type="SUPFAM" id="SSF53720">
    <property type="entry name" value="ALDH-like"/>
    <property type="match status" value="1"/>
</dbReference>
<dbReference type="InterPro" id="IPR016161">
    <property type="entry name" value="Ald_DH/histidinol_DH"/>
</dbReference>
<dbReference type="OrthoDB" id="6882680at2"/>
<evidence type="ECO:0000256" key="7">
    <source>
        <dbReference type="SAM" id="MobiDB-lite"/>
    </source>
</evidence>
<dbReference type="GO" id="GO:0006081">
    <property type="term" value="P:aldehyde metabolic process"/>
    <property type="evidence" value="ECO:0007669"/>
    <property type="project" value="InterPro"/>
</dbReference>
<dbReference type="EMBL" id="BJFL01000024">
    <property type="protein sequence ID" value="GDY32427.1"/>
    <property type="molecule type" value="Genomic_DNA"/>
</dbReference>
<evidence type="ECO:0000256" key="6">
    <source>
        <dbReference type="RuleBase" id="RU003345"/>
    </source>
</evidence>
<dbReference type="AlphaFoldDB" id="A0A4D4JET9"/>
<evidence type="ECO:0000256" key="3">
    <source>
        <dbReference type="PIRNR" id="PIRNR036492"/>
    </source>
</evidence>
<dbReference type="PIRSF" id="PIRSF036492">
    <property type="entry name" value="ALDH"/>
    <property type="match status" value="1"/>
</dbReference>
<feature type="region of interest" description="Disordered" evidence="7">
    <location>
        <begin position="1"/>
        <end position="21"/>
    </location>
</feature>
<keyword evidence="2 3" id="KW-0560">Oxidoreductase</keyword>
<keyword evidence="10" id="KW-1185">Reference proteome</keyword>
<dbReference type="Proteomes" id="UP000298860">
    <property type="component" value="Unassembled WGS sequence"/>
</dbReference>
<evidence type="ECO:0000313" key="9">
    <source>
        <dbReference type="EMBL" id="GDY32427.1"/>
    </source>
</evidence>
<dbReference type="GO" id="GO:0016620">
    <property type="term" value="F:oxidoreductase activity, acting on the aldehyde or oxo group of donors, NAD or NADP as acceptor"/>
    <property type="evidence" value="ECO:0007669"/>
    <property type="project" value="InterPro"/>
</dbReference>
<dbReference type="PROSITE" id="PS00687">
    <property type="entry name" value="ALDEHYDE_DEHYDR_GLU"/>
    <property type="match status" value="1"/>
</dbReference>
<evidence type="ECO:0000256" key="5">
    <source>
        <dbReference type="PROSITE-ProRule" id="PRU10007"/>
    </source>
</evidence>
<accession>A0A4D4JET9</accession>
<evidence type="ECO:0000259" key="8">
    <source>
        <dbReference type="Pfam" id="PF00171"/>
    </source>
</evidence>
<feature type="domain" description="Aldehyde dehydrogenase" evidence="8">
    <location>
        <begin position="17"/>
        <end position="469"/>
    </location>
</feature>
<comment type="caution">
    <text evidence="9">The sequence shown here is derived from an EMBL/GenBank/DDBJ whole genome shotgun (WGS) entry which is preliminary data.</text>
</comment>
<dbReference type="InterPro" id="IPR016162">
    <property type="entry name" value="Ald_DH_N"/>
</dbReference>
<dbReference type="RefSeq" id="WP_137815434.1">
    <property type="nucleotide sequence ID" value="NZ_BJFL01000024.1"/>
</dbReference>
<organism evidence="9 10">
    <name type="scientific">Gandjariella thermophila</name>
    <dbReference type="NCBI Taxonomy" id="1931992"/>
    <lineage>
        <taxon>Bacteria</taxon>
        <taxon>Bacillati</taxon>
        <taxon>Actinomycetota</taxon>
        <taxon>Actinomycetes</taxon>
        <taxon>Pseudonocardiales</taxon>
        <taxon>Pseudonocardiaceae</taxon>
        <taxon>Gandjariella</taxon>
    </lineage>
</organism>
<dbReference type="InterPro" id="IPR012394">
    <property type="entry name" value="Aldehyde_DH_NAD(P)"/>
</dbReference>